<reference evidence="3" key="1">
    <citation type="submission" date="2016-03" db="EMBL/GenBank/DDBJ databases">
        <authorList>
            <person name="Guldener U."/>
        </authorList>
    </citation>
    <scope>NUCLEOTIDE SEQUENCE [LARGE SCALE GENOMIC DNA]</scope>
    <source>
        <strain evidence="3">04CH-RAC-A.6.1</strain>
    </source>
</reference>
<evidence type="ECO:0000256" key="1">
    <source>
        <dbReference type="SAM" id="MobiDB-lite"/>
    </source>
</evidence>
<dbReference type="AlphaFoldDB" id="A0A1E1LCH9"/>
<sequence>MTPRRSDAPQQACRPTGPLSAPITATEALTFTGDATKGFFQPVTLVKDQKLLMRYIPSTVTATKDDWAGCVHLCHECEEDGFNFNSNTVFYFQFGFSYDKFGCDE</sequence>
<proteinExistence type="predicted"/>
<dbReference type="EMBL" id="FJUX01000095">
    <property type="protein sequence ID" value="CZT07419.1"/>
    <property type="molecule type" value="Genomic_DNA"/>
</dbReference>
<evidence type="ECO:0000313" key="3">
    <source>
        <dbReference type="Proteomes" id="UP000178912"/>
    </source>
</evidence>
<feature type="region of interest" description="Disordered" evidence="1">
    <location>
        <begin position="1"/>
        <end position="21"/>
    </location>
</feature>
<evidence type="ECO:0000313" key="2">
    <source>
        <dbReference type="EMBL" id="CZT07419.1"/>
    </source>
</evidence>
<name>A0A1E1LCH9_9HELO</name>
<protein>
    <submittedName>
        <fullName evidence="2">Uncharacterized protein</fullName>
    </submittedName>
</protein>
<keyword evidence="3" id="KW-1185">Reference proteome</keyword>
<accession>A0A1E1LCH9</accession>
<organism evidence="2 3">
    <name type="scientific">Rhynchosporium agropyri</name>
    <dbReference type="NCBI Taxonomy" id="914238"/>
    <lineage>
        <taxon>Eukaryota</taxon>
        <taxon>Fungi</taxon>
        <taxon>Dikarya</taxon>
        <taxon>Ascomycota</taxon>
        <taxon>Pezizomycotina</taxon>
        <taxon>Leotiomycetes</taxon>
        <taxon>Helotiales</taxon>
        <taxon>Ploettnerulaceae</taxon>
        <taxon>Rhynchosporium</taxon>
    </lineage>
</organism>
<dbReference type="Proteomes" id="UP000178912">
    <property type="component" value="Unassembled WGS sequence"/>
</dbReference>
<gene>
    <name evidence="2" type="ORF">RAG0_12884</name>
</gene>
<dbReference type="OrthoDB" id="4991875at2759"/>